<evidence type="ECO:0000256" key="8">
    <source>
        <dbReference type="ARBA" id="ARBA00022692"/>
    </source>
</evidence>
<dbReference type="InterPro" id="IPR000014">
    <property type="entry name" value="PAS"/>
</dbReference>
<dbReference type="KEGG" id="ttc:FOKN1_1243"/>
<evidence type="ECO:0000313" key="19">
    <source>
        <dbReference type="Proteomes" id="UP000218765"/>
    </source>
</evidence>
<dbReference type="GO" id="GO:0000166">
    <property type="term" value="F:nucleotide binding"/>
    <property type="evidence" value="ECO:0007669"/>
    <property type="project" value="UniProtKB-KW"/>
</dbReference>
<dbReference type="AlphaFoldDB" id="A0A1Z4VQF1"/>
<evidence type="ECO:0000256" key="11">
    <source>
        <dbReference type="ARBA" id="ARBA00022989"/>
    </source>
</evidence>
<organism evidence="18 19">
    <name type="scientific">Thiohalobacter thiocyanaticus</name>
    <dbReference type="NCBI Taxonomy" id="585455"/>
    <lineage>
        <taxon>Bacteria</taxon>
        <taxon>Pseudomonadati</taxon>
        <taxon>Pseudomonadota</taxon>
        <taxon>Gammaproteobacteria</taxon>
        <taxon>Thiohalobacterales</taxon>
        <taxon>Thiohalobacteraceae</taxon>
        <taxon>Thiohalobacter</taxon>
    </lineage>
</organism>
<feature type="domain" description="PAS" evidence="14">
    <location>
        <begin position="531"/>
        <end position="566"/>
    </location>
</feature>
<dbReference type="GO" id="GO:0016740">
    <property type="term" value="F:transferase activity"/>
    <property type="evidence" value="ECO:0007669"/>
    <property type="project" value="UniProtKB-KW"/>
</dbReference>
<keyword evidence="9" id="KW-0677">Repeat</keyword>
<comment type="catalytic activity">
    <reaction evidence="13">
        <text>3',3'-c-di-GMP + H2O = 5'-phosphoguanylyl(3'-&gt;5')guanosine + H(+)</text>
        <dbReference type="Rhea" id="RHEA:24902"/>
        <dbReference type="ChEBI" id="CHEBI:15377"/>
        <dbReference type="ChEBI" id="CHEBI:15378"/>
        <dbReference type="ChEBI" id="CHEBI:58754"/>
        <dbReference type="ChEBI" id="CHEBI:58805"/>
        <dbReference type="EC" id="3.1.4.52"/>
    </reaction>
    <physiologicalReaction direction="left-to-right" evidence="13">
        <dbReference type="Rhea" id="RHEA:24903"/>
    </physiologicalReaction>
</comment>
<dbReference type="EMBL" id="AP018052">
    <property type="protein sequence ID" value="BAZ93642.1"/>
    <property type="molecule type" value="Genomic_DNA"/>
</dbReference>
<dbReference type="SUPFAM" id="SSF55073">
    <property type="entry name" value="Nucleotide cyclase"/>
    <property type="match status" value="1"/>
</dbReference>
<dbReference type="GO" id="GO:0006355">
    <property type="term" value="P:regulation of DNA-templated transcription"/>
    <property type="evidence" value="ECO:0007669"/>
    <property type="project" value="InterPro"/>
</dbReference>
<evidence type="ECO:0000256" key="10">
    <source>
        <dbReference type="ARBA" id="ARBA00022741"/>
    </source>
</evidence>
<dbReference type="GO" id="GO:0071732">
    <property type="term" value="P:cellular response to nitric oxide"/>
    <property type="evidence" value="ECO:0007669"/>
    <property type="project" value="UniProtKB-ARBA"/>
</dbReference>
<dbReference type="InterPro" id="IPR001610">
    <property type="entry name" value="PAC"/>
</dbReference>
<dbReference type="CDD" id="cd01949">
    <property type="entry name" value="GGDEF"/>
    <property type="match status" value="1"/>
</dbReference>
<keyword evidence="11" id="KW-1133">Transmembrane helix</keyword>
<feature type="domain" description="EAL" evidence="16">
    <location>
        <begin position="823"/>
        <end position="1077"/>
    </location>
</feature>
<dbReference type="NCBIfam" id="TIGR00229">
    <property type="entry name" value="sensory_box"/>
    <property type="match status" value="5"/>
</dbReference>
<dbReference type="SMART" id="SM00086">
    <property type="entry name" value="PAC"/>
    <property type="match status" value="5"/>
</dbReference>
<dbReference type="CDD" id="cd00130">
    <property type="entry name" value="PAS"/>
    <property type="match status" value="5"/>
</dbReference>
<keyword evidence="19" id="KW-1185">Reference proteome</keyword>
<dbReference type="PANTHER" id="PTHR44757">
    <property type="entry name" value="DIGUANYLATE CYCLASE DGCP"/>
    <property type="match status" value="1"/>
</dbReference>
<feature type="domain" description="PAC" evidence="15">
    <location>
        <begin position="475"/>
        <end position="527"/>
    </location>
</feature>
<evidence type="ECO:0000313" key="18">
    <source>
        <dbReference type="EMBL" id="BAZ93642.1"/>
    </source>
</evidence>
<protein>
    <recommendedName>
        <fullName evidence="3">cyclic-guanylate-specific phosphodiesterase</fullName>
        <ecNumber evidence="3">3.1.4.52</ecNumber>
    </recommendedName>
</protein>
<dbReference type="Pfam" id="PF00990">
    <property type="entry name" value="GGDEF"/>
    <property type="match status" value="1"/>
</dbReference>
<proteinExistence type="predicted"/>
<evidence type="ECO:0000256" key="4">
    <source>
        <dbReference type="ARBA" id="ARBA00022475"/>
    </source>
</evidence>
<accession>A0A1Z4VQF1</accession>
<feature type="domain" description="PAC" evidence="15">
    <location>
        <begin position="219"/>
        <end position="269"/>
    </location>
</feature>
<dbReference type="SUPFAM" id="SSF141868">
    <property type="entry name" value="EAL domain-like"/>
    <property type="match status" value="1"/>
</dbReference>
<keyword evidence="4" id="KW-1003">Cell membrane</keyword>
<dbReference type="InterPro" id="IPR035965">
    <property type="entry name" value="PAS-like_dom_sf"/>
</dbReference>
<evidence type="ECO:0000256" key="2">
    <source>
        <dbReference type="ARBA" id="ARBA00004429"/>
    </source>
</evidence>
<dbReference type="FunFam" id="3.30.70.270:FF:000001">
    <property type="entry name" value="Diguanylate cyclase domain protein"/>
    <property type="match status" value="1"/>
</dbReference>
<dbReference type="InterPro" id="IPR000160">
    <property type="entry name" value="GGDEF_dom"/>
</dbReference>
<comment type="subcellular location">
    <subcellularLocation>
        <location evidence="2">Cell inner membrane</location>
        <topology evidence="2">Multi-pass membrane protein</topology>
    </subcellularLocation>
</comment>
<feature type="domain" description="PAC" evidence="15">
    <location>
        <begin position="89"/>
        <end position="141"/>
    </location>
</feature>
<dbReference type="SMART" id="SM00091">
    <property type="entry name" value="PAS"/>
    <property type="match status" value="5"/>
</dbReference>
<dbReference type="Pfam" id="PF00563">
    <property type="entry name" value="EAL"/>
    <property type="match status" value="1"/>
</dbReference>
<keyword evidence="10" id="KW-0547">Nucleotide-binding</keyword>
<dbReference type="PROSITE" id="PS50883">
    <property type="entry name" value="EAL"/>
    <property type="match status" value="1"/>
</dbReference>
<dbReference type="PROSITE" id="PS50112">
    <property type="entry name" value="PAS"/>
    <property type="match status" value="3"/>
</dbReference>
<name>A0A1Z4VQF1_9GAMM</name>
<evidence type="ECO:0000259" key="15">
    <source>
        <dbReference type="PROSITE" id="PS50113"/>
    </source>
</evidence>
<dbReference type="SUPFAM" id="SSF55785">
    <property type="entry name" value="PYP-like sensor domain (PAS domain)"/>
    <property type="match status" value="5"/>
</dbReference>
<dbReference type="RefSeq" id="WP_096365755.1">
    <property type="nucleotide sequence ID" value="NZ_AP018052.1"/>
</dbReference>
<dbReference type="GO" id="GO:0071111">
    <property type="term" value="F:cyclic-guanylate-specific phosphodiesterase activity"/>
    <property type="evidence" value="ECO:0007669"/>
    <property type="project" value="UniProtKB-EC"/>
</dbReference>
<dbReference type="InterPro" id="IPR052155">
    <property type="entry name" value="Biofilm_reg_signaling"/>
</dbReference>
<dbReference type="InterPro" id="IPR000700">
    <property type="entry name" value="PAS-assoc_C"/>
</dbReference>
<evidence type="ECO:0000256" key="1">
    <source>
        <dbReference type="ARBA" id="ARBA00001946"/>
    </source>
</evidence>
<dbReference type="Gene3D" id="2.10.70.100">
    <property type="match status" value="1"/>
</dbReference>
<dbReference type="Gene3D" id="3.30.450.20">
    <property type="entry name" value="PAS domain"/>
    <property type="match status" value="5"/>
</dbReference>
<keyword evidence="6" id="KW-0973">c-di-GMP</keyword>
<dbReference type="SMART" id="SM00052">
    <property type="entry name" value="EAL"/>
    <property type="match status" value="1"/>
</dbReference>
<evidence type="ECO:0000259" key="17">
    <source>
        <dbReference type="PROSITE" id="PS50887"/>
    </source>
</evidence>
<feature type="domain" description="PAS" evidence="14">
    <location>
        <begin position="17"/>
        <end position="81"/>
    </location>
</feature>
<dbReference type="InterPro" id="IPR029787">
    <property type="entry name" value="Nucleotide_cyclase"/>
</dbReference>
<dbReference type="InterPro" id="IPR013655">
    <property type="entry name" value="PAS_fold_3"/>
</dbReference>
<evidence type="ECO:0000256" key="6">
    <source>
        <dbReference type="ARBA" id="ARBA00022636"/>
    </source>
</evidence>
<dbReference type="Gene3D" id="3.20.20.450">
    <property type="entry name" value="EAL domain"/>
    <property type="match status" value="1"/>
</dbReference>
<dbReference type="PROSITE" id="PS50113">
    <property type="entry name" value="PAC"/>
    <property type="match status" value="5"/>
</dbReference>
<sequence>MSSSLFRTPPGSAASPEAAELRSIIDNLTDAYYRTDIDGRILLASRSVEALSGYRLEEIIGRNITEFYLDPAARTAFLQALADNGGQVQGYEAGLRRKDSTELWVATSAHFIYDDTGKVAGIEGTVRDITERHQVEAALRESQQRYKALFDNATDSILLTRDDHFIDCNPKTLEVFGCTREQVIGCDPARFSPEFQPDGGRSEEISRERMAAALAGTTQRFEWQHQRLDGSLFDAEVTLNRVDIEGQPHLIGMVHDITRRKQIERDLQLSRRNLAEAQRIAHVGSWECDIATEQMNWSDEMFRIHGLKPGSRAPGYALLAELIHPEDWPGVEEAINAAVRGESHLDSEYRIQRPSGEVRYVYARGELVRDLQGQPAQMVGTMQDITEHIQSLAALRSSEERFRDLAENINEVFWLVSPDWLQVHYISPAYAAVWGASTDSLYASPMSWADRIHGDDQDSIRAFMDSIDLDQEEIGFPEFRIVRPDGGIRWISTRAYPVRDQEGRPVRVAGIAEDITERRQAEEQLRQSAVAFDNTAEGILILDTERRILAANRAFTELTGYSEDGIRLQTPEQLEPALDTAPGNGVDWQTVEQARRWQGEALLRRVNGELFPAWLTVSMVLDSNNQPANYVYIFSDITTIKRSQEKLDYLAHHDPLTDLPNRLLLSARLEHAIQHARREHHQIGVLFIDLDRFKNINDSLGHSMGDEILTESARRLRGLLRDEDTVARLGGDEFIVILDQVRHSQDVIALAGRIMELFRQPFVSGLHTLHVTASIGISIYPEDGRDTDTLIKNADAAMYRAKGHGRDNFQFYTQELTNTAFERILLETSLRRALDEEDLVLHYQPQISLIDGRIIGAEALIRWNHPDMGLIPPNRFIPLAEESGLILPIGNWVLEAACEQARYWQDIGLPLEKIAVNISGVQVLRSNILEAVKRALNYSRLDAQSLELEITESTLMHEGGQTIASLESLRTIGVELAIDDFGTGYSSLSYLKRLPIDRLKIDRAFIHEAAVDNNDAAIIRAIIAMGHSLQLKIVAEGVETEQQSRFLQELGCDVAQGYYYGRPVPADEFARLFSPSTDDRREES</sequence>
<keyword evidence="12" id="KW-0472">Membrane</keyword>
<dbReference type="CDD" id="cd01948">
    <property type="entry name" value="EAL"/>
    <property type="match status" value="1"/>
</dbReference>
<dbReference type="GO" id="GO:0005886">
    <property type="term" value="C:plasma membrane"/>
    <property type="evidence" value="ECO:0007669"/>
    <property type="project" value="UniProtKB-SubCell"/>
</dbReference>
<keyword evidence="7" id="KW-0808">Transferase</keyword>
<dbReference type="Pfam" id="PF08447">
    <property type="entry name" value="PAS_3"/>
    <property type="match status" value="2"/>
</dbReference>
<dbReference type="Pfam" id="PF00989">
    <property type="entry name" value="PAS"/>
    <property type="match status" value="1"/>
</dbReference>
<feature type="domain" description="PAS" evidence="14">
    <location>
        <begin position="398"/>
        <end position="465"/>
    </location>
</feature>
<dbReference type="OrthoDB" id="8553030at2"/>
<evidence type="ECO:0000256" key="3">
    <source>
        <dbReference type="ARBA" id="ARBA00012282"/>
    </source>
</evidence>
<dbReference type="PANTHER" id="PTHR44757:SF2">
    <property type="entry name" value="BIOFILM ARCHITECTURE MAINTENANCE PROTEIN MBAA"/>
    <property type="match status" value="1"/>
</dbReference>
<evidence type="ECO:0000259" key="16">
    <source>
        <dbReference type="PROSITE" id="PS50883"/>
    </source>
</evidence>
<dbReference type="InterPro" id="IPR001633">
    <property type="entry name" value="EAL_dom"/>
</dbReference>
<keyword evidence="8" id="KW-0812">Transmembrane</keyword>
<keyword evidence="5" id="KW-0997">Cell inner membrane</keyword>
<dbReference type="Pfam" id="PF13426">
    <property type="entry name" value="PAS_9"/>
    <property type="match status" value="2"/>
</dbReference>
<dbReference type="FunFam" id="2.10.70.100:FF:000001">
    <property type="entry name" value="Sensory transduction histidine kinase"/>
    <property type="match status" value="2"/>
</dbReference>
<dbReference type="Gene3D" id="3.30.70.270">
    <property type="match status" value="1"/>
</dbReference>
<dbReference type="NCBIfam" id="TIGR00254">
    <property type="entry name" value="GGDEF"/>
    <property type="match status" value="1"/>
</dbReference>
<dbReference type="SMART" id="SM00267">
    <property type="entry name" value="GGDEF"/>
    <property type="match status" value="1"/>
</dbReference>
<gene>
    <name evidence="18" type="ORF">FOKN1_1243</name>
</gene>
<feature type="domain" description="GGDEF" evidence="17">
    <location>
        <begin position="681"/>
        <end position="814"/>
    </location>
</feature>
<evidence type="ECO:0000256" key="5">
    <source>
        <dbReference type="ARBA" id="ARBA00022519"/>
    </source>
</evidence>
<evidence type="ECO:0000259" key="14">
    <source>
        <dbReference type="PROSITE" id="PS50112"/>
    </source>
</evidence>
<feature type="domain" description="PAC" evidence="15">
    <location>
        <begin position="345"/>
        <end position="397"/>
    </location>
</feature>
<dbReference type="InterPro" id="IPR013767">
    <property type="entry name" value="PAS_fold"/>
</dbReference>
<dbReference type="FunFam" id="3.20.20.450:FF:000001">
    <property type="entry name" value="Cyclic di-GMP phosphodiesterase yahA"/>
    <property type="match status" value="1"/>
</dbReference>
<comment type="cofactor">
    <cofactor evidence="1">
        <name>Mg(2+)</name>
        <dbReference type="ChEBI" id="CHEBI:18420"/>
    </cofactor>
</comment>
<dbReference type="Proteomes" id="UP000218765">
    <property type="component" value="Chromosome"/>
</dbReference>
<evidence type="ECO:0000256" key="13">
    <source>
        <dbReference type="ARBA" id="ARBA00051114"/>
    </source>
</evidence>
<evidence type="ECO:0000256" key="7">
    <source>
        <dbReference type="ARBA" id="ARBA00022679"/>
    </source>
</evidence>
<evidence type="ECO:0000256" key="9">
    <source>
        <dbReference type="ARBA" id="ARBA00022737"/>
    </source>
</evidence>
<dbReference type="PROSITE" id="PS50887">
    <property type="entry name" value="GGDEF"/>
    <property type="match status" value="1"/>
</dbReference>
<reference evidence="18 19" key="1">
    <citation type="submission" date="2017-05" db="EMBL/GenBank/DDBJ databases">
        <title>Thiocyanate degradation by Thiohalobacter thiocyanaticus FOKN1.</title>
        <authorList>
            <person name="Oshiki M."/>
            <person name="Fukushima T."/>
            <person name="Kawano S."/>
            <person name="Nakagawa J."/>
        </authorList>
    </citation>
    <scope>NUCLEOTIDE SEQUENCE [LARGE SCALE GENOMIC DNA]</scope>
    <source>
        <strain evidence="18 19">FOKN1</strain>
    </source>
</reference>
<evidence type="ECO:0000256" key="12">
    <source>
        <dbReference type="ARBA" id="ARBA00023136"/>
    </source>
</evidence>
<dbReference type="InterPro" id="IPR035919">
    <property type="entry name" value="EAL_sf"/>
</dbReference>
<dbReference type="InterPro" id="IPR043128">
    <property type="entry name" value="Rev_trsase/Diguanyl_cyclase"/>
</dbReference>
<dbReference type="EC" id="3.1.4.52" evidence="3"/>
<feature type="domain" description="PAC" evidence="15">
    <location>
        <begin position="597"/>
        <end position="649"/>
    </location>
</feature>